<evidence type="ECO:0000256" key="1">
    <source>
        <dbReference type="SAM" id="Phobius"/>
    </source>
</evidence>
<proteinExistence type="predicted"/>
<keyword evidence="1" id="KW-0472">Membrane</keyword>
<dbReference type="EMBL" id="JAYKXN010000002">
    <property type="protein sequence ID" value="KAK7309787.1"/>
    <property type="molecule type" value="Genomic_DNA"/>
</dbReference>
<dbReference type="AlphaFoldDB" id="A0AAN9K568"/>
<dbReference type="Proteomes" id="UP001359559">
    <property type="component" value="Unassembled WGS sequence"/>
</dbReference>
<name>A0AAN9K568_CLITE</name>
<organism evidence="2 3">
    <name type="scientific">Clitoria ternatea</name>
    <name type="common">Butterfly pea</name>
    <dbReference type="NCBI Taxonomy" id="43366"/>
    <lineage>
        <taxon>Eukaryota</taxon>
        <taxon>Viridiplantae</taxon>
        <taxon>Streptophyta</taxon>
        <taxon>Embryophyta</taxon>
        <taxon>Tracheophyta</taxon>
        <taxon>Spermatophyta</taxon>
        <taxon>Magnoliopsida</taxon>
        <taxon>eudicotyledons</taxon>
        <taxon>Gunneridae</taxon>
        <taxon>Pentapetalae</taxon>
        <taxon>rosids</taxon>
        <taxon>fabids</taxon>
        <taxon>Fabales</taxon>
        <taxon>Fabaceae</taxon>
        <taxon>Papilionoideae</taxon>
        <taxon>50 kb inversion clade</taxon>
        <taxon>NPAAA clade</taxon>
        <taxon>indigoferoid/millettioid clade</taxon>
        <taxon>Phaseoleae</taxon>
        <taxon>Clitoria</taxon>
    </lineage>
</organism>
<keyword evidence="1" id="KW-1133">Transmembrane helix</keyword>
<accession>A0AAN9K568</accession>
<comment type="caution">
    <text evidence="2">The sequence shown here is derived from an EMBL/GenBank/DDBJ whole genome shotgun (WGS) entry which is preliminary data.</text>
</comment>
<gene>
    <name evidence="2" type="ORF">RJT34_06798</name>
</gene>
<reference evidence="2 3" key="1">
    <citation type="submission" date="2024-01" db="EMBL/GenBank/DDBJ databases">
        <title>The genomes of 5 underutilized Papilionoideae crops provide insights into root nodulation and disease resistance.</title>
        <authorList>
            <person name="Yuan L."/>
        </authorList>
    </citation>
    <scope>NUCLEOTIDE SEQUENCE [LARGE SCALE GENOMIC DNA]</scope>
    <source>
        <strain evidence="2">LY-2023</strain>
        <tissue evidence="2">Leaf</tissue>
    </source>
</reference>
<keyword evidence="3" id="KW-1185">Reference proteome</keyword>
<feature type="transmembrane region" description="Helical" evidence="1">
    <location>
        <begin position="14"/>
        <end position="36"/>
    </location>
</feature>
<sequence length="96" mass="10796">MWWVVVLVGGCRLMMLWCGVWLCEILVLLCSPLLTLGKMLAFLETMTGVDCRGLDHTAAVDVFEPVRSRNGLIVGIVLKPFRFEGIRRQEEVSSTL</sequence>
<evidence type="ECO:0000313" key="2">
    <source>
        <dbReference type="EMBL" id="KAK7309787.1"/>
    </source>
</evidence>
<keyword evidence="1" id="KW-0812">Transmembrane</keyword>
<evidence type="ECO:0000313" key="3">
    <source>
        <dbReference type="Proteomes" id="UP001359559"/>
    </source>
</evidence>
<protein>
    <submittedName>
        <fullName evidence="2">Uncharacterized protein</fullName>
    </submittedName>
</protein>